<dbReference type="FunFam" id="1.10.10.60:FF:000007">
    <property type="entry name" value="Two-component response regulator"/>
    <property type="match status" value="1"/>
</dbReference>
<dbReference type="GO" id="GO:0003677">
    <property type="term" value="F:DNA binding"/>
    <property type="evidence" value="ECO:0007669"/>
    <property type="project" value="InterPro"/>
</dbReference>
<organism evidence="12">
    <name type="scientific">Sesamum calycinum</name>
    <dbReference type="NCBI Taxonomy" id="2727403"/>
    <lineage>
        <taxon>Eukaryota</taxon>
        <taxon>Viridiplantae</taxon>
        <taxon>Streptophyta</taxon>
        <taxon>Embryophyta</taxon>
        <taxon>Tracheophyta</taxon>
        <taxon>Spermatophyta</taxon>
        <taxon>Magnoliopsida</taxon>
        <taxon>eudicotyledons</taxon>
        <taxon>Gunneridae</taxon>
        <taxon>Pentapetalae</taxon>
        <taxon>asterids</taxon>
        <taxon>lamiids</taxon>
        <taxon>Lamiales</taxon>
        <taxon>Pedaliaceae</taxon>
        <taxon>Sesamum</taxon>
    </lineage>
</organism>
<evidence type="ECO:0000313" key="12">
    <source>
        <dbReference type="EMBL" id="KAL0396968.1"/>
    </source>
</evidence>
<comment type="subcellular location">
    <subcellularLocation>
        <location evidence="1">Nucleus</location>
    </subcellularLocation>
</comment>
<dbReference type="PANTHER" id="PTHR43874">
    <property type="entry name" value="TWO-COMPONENT RESPONSE REGULATOR"/>
    <property type="match status" value="1"/>
</dbReference>
<dbReference type="PANTHER" id="PTHR43874:SF87">
    <property type="entry name" value="HTH MYB-TYPE DOMAIN-CONTAINING PROTEIN"/>
    <property type="match status" value="1"/>
</dbReference>
<keyword evidence="4" id="KW-0805">Transcription regulation</keyword>
<dbReference type="InterPro" id="IPR045279">
    <property type="entry name" value="ARR-like"/>
</dbReference>
<dbReference type="Pfam" id="PF00249">
    <property type="entry name" value="Myb_DNA-binding"/>
    <property type="match status" value="1"/>
</dbReference>
<comment type="caution">
    <text evidence="8">Lacks conserved residue(s) required for the propagation of feature annotation.</text>
</comment>
<evidence type="ECO:0000256" key="6">
    <source>
        <dbReference type="ARBA" id="ARBA00023163"/>
    </source>
</evidence>
<dbReference type="Gene3D" id="3.40.50.2300">
    <property type="match status" value="1"/>
</dbReference>
<name>A0AAW2SWW4_9LAMI</name>
<dbReference type="SMART" id="SM00448">
    <property type="entry name" value="REC"/>
    <property type="match status" value="1"/>
</dbReference>
<feature type="domain" description="Response regulatory" evidence="10">
    <location>
        <begin position="36"/>
        <end position="150"/>
    </location>
</feature>
<comment type="caution">
    <text evidence="12">The sequence shown here is derived from an EMBL/GenBank/DDBJ whole genome shotgun (WGS) entry which is preliminary data.</text>
</comment>
<dbReference type="InterPro" id="IPR009057">
    <property type="entry name" value="Homeodomain-like_sf"/>
</dbReference>
<feature type="region of interest" description="Disordered" evidence="9">
    <location>
        <begin position="306"/>
        <end position="364"/>
    </location>
</feature>
<keyword evidence="3" id="KW-0902">Two-component regulatory system</keyword>
<keyword evidence="6" id="KW-0804">Transcription</keyword>
<dbReference type="EMBL" id="JACGWM010000001">
    <property type="protein sequence ID" value="KAL0396968.1"/>
    <property type="molecule type" value="Genomic_DNA"/>
</dbReference>
<dbReference type="SUPFAM" id="SSF46689">
    <property type="entry name" value="Homeodomain-like"/>
    <property type="match status" value="1"/>
</dbReference>
<evidence type="ECO:0000256" key="1">
    <source>
        <dbReference type="ARBA" id="ARBA00004123"/>
    </source>
</evidence>
<dbReference type="InterPro" id="IPR001005">
    <property type="entry name" value="SANT/Myb"/>
</dbReference>
<dbReference type="NCBIfam" id="TIGR01557">
    <property type="entry name" value="myb_SHAQKYF"/>
    <property type="match status" value="1"/>
</dbReference>
<evidence type="ECO:0000256" key="7">
    <source>
        <dbReference type="ARBA" id="ARBA00023242"/>
    </source>
</evidence>
<feature type="domain" description="HTH myb-type" evidence="11">
    <location>
        <begin position="246"/>
        <end position="297"/>
    </location>
</feature>
<reference evidence="12" key="1">
    <citation type="submission" date="2020-06" db="EMBL/GenBank/DDBJ databases">
        <authorList>
            <person name="Li T."/>
            <person name="Hu X."/>
            <person name="Zhang T."/>
            <person name="Song X."/>
            <person name="Zhang H."/>
            <person name="Dai N."/>
            <person name="Sheng W."/>
            <person name="Hou X."/>
            <person name="Wei L."/>
        </authorList>
    </citation>
    <scope>NUCLEOTIDE SEQUENCE</scope>
    <source>
        <strain evidence="12">KEN8</strain>
        <tissue evidence="12">Leaf</tissue>
    </source>
</reference>
<dbReference type="AlphaFoldDB" id="A0AAW2SWW4"/>
<feature type="compositionally biased region" description="Polar residues" evidence="9">
    <location>
        <begin position="338"/>
        <end position="350"/>
    </location>
</feature>
<dbReference type="PROSITE" id="PS50110">
    <property type="entry name" value="RESPONSE_REGULATORY"/>
    <property type="match status" value="1"/>
</dbReference>
<feature type="region of interest" description="Disordered" evidence="9">
    <location>
        <begin position="376"/>
        <end position="482"/>
    </location>
</feature>
<dbReference type="InterPro" id="IPR017930">
    <property type="entry name" value="Myb_dom"/>
</dbReference>
<evidence type="ECO:0000256" key="3">
    <source>
        <dbReference type="ARBA" id="ARBA00023012"/>
    </source>
</evidence>
<keyword evidence="2" id="KW-0597">Phosphoprotein</keyword>
<evidence type="ECO:0000256" key="8">
    <source>
        <dbReference type="PROSITE-ProRule" id="PRU00169"/>
    </source>
</evidence>
<reference evidence="12" key="2">
    <citation type="journal article" date="2024" name="Plant">
        <title>Genomic evolution and insights into agronomic trait innovations of Sesamum species.</title>
        <authorList>
            <person name="Miao H."/>
            <person name="Wang L."/>
            <person name="Qu L."/>
            <person name="Liu H."/>
            <person name="Sun Y."/>
            <person name="Le M."/>
            <person name="Wang Q."/>
            <person name="Wei S."/>
            <person name="Zheng Y."/>
            <person name="Lin W."/>
            <person name="Duan Y."/>
            <person name="Cao H."/>
            <person name="Xiong S."/>
            <person name="Wang X."/>
            <person name="Wei L."/>
            <person name="Li C."/>
            <person name="Ma Q."/>
            <person name="Ju M."/>
            <person name="Zhao R."/>
            <person name="Li G."/>
            <person name="Mu C."/>
            <person name="Tian Q."/>
            <person name="Mei H."/>
            <person name="Zhang T."/>
            <person name="Gao T."/>
            <person name="Zhang H."/>
        </authorList>
    </citation>
    <scope>NUCLEOTIDE SEQUENCE</scope>
    <source>
        <strain evidence="12">KEN8</strain>
    </source>
</reference>
<dbReference type="GO" id="GO:0009736">
    <property type="term" value="P:cytokinin-activated signaling pathway"/>
    <property type="evidence" value="ECO:0007669"/>
    <property type="project" value="InterPro"/>
</dbReference>
<evidence type="ECO:0000256" key="2">
    <source>
        <dbReference type="ARBA" id="ARBA00022553"/>
    </source>
</evidence>
<accession>A0AAW2SWW4</accession>
<dbReference type="InterPro" id="IPR011006">
    <property type="entry name" value="CheY-like_superfamily"/>
</dbReference>
<dbReference type="GO" id="GO:0005634">
    <property type="term" value="C:nucleus"/>
    <property type="evidence" value="ECO:0007669"/>
    <property type="project" value="UniProtKB-SubCell"/>
</dbReference>
<keyword evidence="7" id="KW-0539">Nucleus</keyword>
<keyword evidence="5" id="KW-0010">Activator</keyword>
<gene>
    <name evidence="12" type="ORF">Scaly_0145200</name>
</gene>
<evidence type="ECO:0000259" key="10">
    <source>
        <dbReference type="PROSITE" id="PS50110"/>
    </source>
</evidence>
<evidence type="ECO:0000256" key="4">
    <source>
        <dbReference type="ARBA" id="ARBA00023015"/>
    </source>
</evidence>
<dbReference type="Pfam" id="PF00072">
    <property type="entry name" value="Response_reg"/>
    <property type="match status" value="1"/>
</dbReference>
<evidence type="ECO:0000256" key="9">
    <source>
        <dbReference type="SAM" id="MobiDB-lite"/>
    </source>
</evidence>
<evidence type="ECO:0000256" key="5">
    <source>
        <dbReference type="ARBA" id="ARBA00023159"/>
    </source>
</evidence>
<dbReference type="InterPro" id="IPR001789">
    <property type="entry name" value="Sig_transdc_resp-reg_receiver"/>
</dbReference>
<dbReference type="InterPro" id="IPR006447">
    <property type="entry name" value="Myb_dom_plants"/>
</dbReference>
<feature type="compositionally biased region" description="Polar residues" evidence="9">
    <location>
        <begin position="307"/>
        <end position="319"/>
    </location>
</feature>
<feature type="compositionally biased region" description="Polar residues" evidence="9">
    <location>
        <begin position="416"/>
        <end position="451"/>
    </location>
</feature>
<sequence length="482" mass="53576">MVWEFGNNVNVWGDARSSSSAPPVASYHHAMMHEIHVLLVDHESDGLVNTVKLLELCQYRVTFVELASAAISMLLSGKTRFDVVMANINSPDLHGFKLLQHAVSLGIPVVLMSADDNTFMAMRALENGAFLYIKKPATMEMLRCLWQHVLREKTRMIRERDILAGANHGHVPRGLDVKGVTINNRTVENPNDIVEGLFGMRNKGKAKKKYRGIRIGVDEDEEYDQSQDHMMMGGDNNVKRKMCTEWTLELHEKFMDAVEELGEGRCFPKEILEIMNVPGLTRMQVASHLQKCRNDNWRSPEERKAFQATQNGSPGSIGSQPKPRRFGSKPQLGRGVPSQVQQGTRGTQRSPKTRSETGRSQGVGVGVVPVMANNANHQQYGTPVPDPSNAPPGSNSSSNTKDQSDEFFNFPDVDSLIQNYPGMQQGSGMNNPTTDPGTYHTNPVYQDQNGAGPSGVRKRRNWSSETSNFESDESEGRGHDDE</sequence>
<dbReference type="SUPFAM" id="SSF52172">
    <property type="entry name" value="CheY-like"/>
    <property type="match status" value="1"/>
</dbReference>
<dbReference type="PROSITE" id="PS51294">
    <property type="entry name" value="HTH_MYB"/>
    <property type="match status" value="1"/>
</dbReference>
<proteinExistence type="predicted"/>
<dbReference type="GO" id="GO:0000160">
    <property type="term" value="P:phosphorelay signal transduction system"/>
    <property type="evidence" value="ECO:0007669"/>
    <property type="project" value="UniProtKB-KW"/>
</dbReference>
<protein>
    <submittedName>
        <fullName evidence="12">Two-component response regulator ORR26</fullName>
    </submittedName>
</protein>
<dbReference type="Gene3D" id="1.10.10.60">
    <property type="entry name" value="Homeodomain-like"/>
    <property type="match status" value="1"/>
</dbReference>
<evidence type="ECO:0000259" key="11">
    <source>
        <dbReference type="PROSITE" id="PS51294"/>
    </source>
</evidence>